<keyword evidence="3" id="KW-1185">Reference proteome</keyword>
<feature type="transmembrane region" description="Helical" evidence="1">
    <location>
        <begin position="20"/>
        <end position="42"/>
    </location>
</feature>
<feature type="transmembrane region" description="Helical" evidence="1">
    <location>
        <begin position="96"/>
        <end position="113"/>
    </location>
</feature>
<feature type="transmembrane region" description="Helical" evidence="1">
    <location>
        <begin position="63"/>
        <end position="81"/>
    </location>
</feature>
<dbReference type="EMBL" id="JBBWUH010000011">
    <property type="protein sequence ID" value="KAK8154629.1"/>
    <property type="molecule type" value="Genomic_DNA"/>
</dbReference>
<proteinExistence type="predicted"/>
<dbReference type="Proteomes" id="UP001456524">
    <property type="component" value="Unassembled WGS sequence"/>
</dbReference>
<keyword evidence="1" id="KW-0812">Transmembrane</keyword>
<protein>
    <submittedName>
        <fullName evidence="2">Uncharacterized protein</fullName>
    </submittedName>
</protein>
<sequence length="136" mass="15629">MPQFLRWYSRAAQMPYVSPGIDLLVTGAADAVFSFCFVLIFFPRSSYFSYSSVPRERASAPSVAHISPFFLSFFLSSILYFREASSFLLTFFPRPPFLPFFSFSFSFSSLLHIRGMRGGMDPPFFLARWMDRMDGS</sequence>
<reference evidence="2 3" key="1">
    <citation type="journal article" date="2022" name="G3 (Bethesda)">
        <title>Enemy or ally: a genomic approach to elucidate the lifestyle of Phyllosticta citrichinaensis.</title>
        <authorList>
            <person name="Buijs V.A."/>
            <person name="Groenewald J.Z."/>
            <person name="Haridas S."/>
            <person name="LaButti K.M."/>
            <person name="Lipzen A."/>
            <person name="Martin F.M."/>
            <person name="Barry K."/>
            <person name="Grigoriev I.V."/>
            <person name="Crous P.W."/>
            <person name="Seidl M.F."/>
        </authorList>
    </citation>
    <scope>NUCLEOTIDE SEQUENCE [LARGE SCALE GENOMIC DNA]</scope>
    <source>
        <strain evidence="2 3">CBS 129764</strain>
    </source>
</reference>
<keyword evidence="1" id="KW-1133">Transmembrane helix</keyword>
<evidence type="ECO:0000313" key="2">
    <source>
        <dbReference type="EMBL" id="KAK8154629.1"/>
    </source>
</evidence>
<accession>A0ABR1XH20</accession>
<organism evidence="2 3">
    <name type="scientific">Phyllosticta citrichinensis</name>
    <dbReference type="NCBI Taxonomy" id="1130410"/>
    <lineage>
        <taxon>Eukaryota</taxon>
        <taxon>Fungi</taxon>
        <taxon>Dikarya</taxon>
        <taxon>Ascomycota</taxon>
        <taxon>Pezizomycotina</taxon>
        <taxon>Dothideomycetes</taxon>
        <taxon>Dothideomycetes incertae sedis</taxon>
        <taxon>Botryosphaeriales</taxon>
        <taxon>Phyllostictaceae</taxon>
        <taxon>Phyllosticta</taxon>
    </lineage>
</organism>
<name>A0ABR1XH20_9PEZI</name>
<evidence type="ECO:0000313" key="3">
    <source>
        <dbReference type="Proteomes" id="UP001456524"/>
    </source>
</evidence>
<gene>
    <name evidence="2" type="ORF">IWX90DRAFT_61453</name>
</gene>
<comment type="caution">
    <text evidence="2">The sequence shown here is derived from an EMBL/GenBank/DDBJ whole genome shotgun (WGS) entry which is preliminary data.</text>
</comment>
<keyword evidence="1" id="KW-0472">Membrane</keyword>
<evidence type="ECO:0000256" key="1">
    <source>
        <dbReference type="SAM" id="Phobius"/>
    </source>
</evidence>